<organism evidence="2 3">
    <name type="scientific">Paenibacillus motobuensis</name>
    <dbReference type="NCBI Taxonomy" id="295324"/>
    <lineage>
        <taxon>Bacteria</taxon>
        <taxon>Bacillati</taxon>
        <taxon>Bacillota</taxon>
        <taxon>Bacilli</taxon>
        <taxon>Bacillales</taxon>
        <taxon>Paenibacillaceae</taxon>
        <taxon>Paenibacillus</taxon>
    </lineage>
</organism>
<keyword evidence="3" id="KW-1185">Reference proteome</keyword>
<protein>
    <recommendedName>
        <fullName evidence="1">Methyltransferase FkbM domain-containing protein</fullName>
    </recommendedName>
</protein>
<evidence type="ECO:0000259" key="1">
    <source>
        <dbReference type="Pfam" id="PF05050"/>
    </source>
</evidence>
<feature type="domain" description="Methyltransferase FkbM" evidence="1">
    <location>
        <begin position="156"/>
        <end position="289"/>
    </location>
</feature>
<evidence type="ECO:0000313" key="3">
    <source>
        <dbReference type="Proteomes" id="UP001500340"/>
    </source>
</evidence>
<dbReference type="SUPFAM" id="SSF53335">
    <property type="entry name" value="S-adenosyl-L-methionine-dependent methyltransferases"/>
    <property type="match status" value="1"/>
</dbReference>
<dbReference type="PANTHER" id="PTHR34203">
    <property type="entry name" value="METHYLTRANSFERASE, FKBM FAMILY PROTEIN"/>
    <property type="match status" value="1"/>
</dbReference>
<dbReference type="InterPro" id="IPR006342">
    <property type="entry name" value="FkbM_mtfrase"/>
</dbReference>
<dbReference type="RefSeq" id="WP_343857415.1">
    <property type="nucleotide sequence ID" value="NZ_BAAACX010000005.1"/>
</dbReference>
<sequence>MKLLNDRKIIIFGASKAGETAFNSLAKYQLEVDSFVDNDERKWDTKFCGKNVVSPRYLKNEEKGTFVVFIASSYFNEISELLISEGFIENEDFFGRQREWKSEYPILIKLGDNKVIVNLSDYRVFSLLTKTQSAQQRLENYWNDSVKDYLPDIVIDVGVNYGEAIFSATYQKKTQIYGIEANPKLIPYIEASRLVHPNQHQIKIINSIASEKTETSKCFYIDKKSSGTSSQMKKSNLDDCEIVEIPSVAIDDLFNQVDLEGKKILFKVDVEGFEYEVLLGMKNILNRVSSFQGYIEIDNKFLNENKTSIIGYLDYLYENFSVYIFENGFVNKIDKEYLFSKLNGNETYHTDLILKNR</sequence>
<dbReference type="Gene3D" id="3.40.50.720">
    <property type="entry name" value="NAD(P)-binding Rossmann-like Domain"/>
    <property type="match status" value="1"/>
</dbReference>
<proteinExistence type="predicted"/>
<dbReference type="Gene3D" id="3.40.50.150">
    <property type="entry name" value="Vaccinia Virus protein VP39"/>
    <property type="match status" value="1"/>
</dbReference>
<gene>
    <name evidence="2" type="ORF">GCM10008933_06470</name>
</gene>
<dbReference type="EMBL" id="BAAACX010000005">
    <property type="protein sequence ID" value="GAA0377920.1"/>
    <property type="molecule type" value="Genomic_DNA"/>
</dbReference>
<dbReference type="Proteomes" id="UP001500340">
    <property type="component" value="Unassembled WGS sequence"/>
</dbReference>
<comment type="caution">
    <text evidence="2">The sequence shown here is derived from an EMBL/GenBank/DDBJ whole genome shotgun (WGS) entry which is preliminary data.</text>
</comment>
<evidence type="ECO:0000313" key="2">
    <source>
        <dbReference type="EMBL" id="GAA0377920.1"/>
    </source>
</evidence>
<dbReference type="NCBIfam" id="TIGR01444">
    <property type="entry name" value="fkbM_fam"/>
    <property type="match status" value="1"/>
</dbReference>
<dbReference type="Pfam" id="PF05050">
    <property type="entry name" value="Methyltransf_21"/>
    <property type="match status" value="1"/>
</dbReference>
<dbReference type="InterPro" id="IPR029063">
    <property type="entry name" value="SAM-dependent_MTases_sf"/>
</dbReference>
<name>A0ABP3HS91_9BACL</name>
<dbReference type="PANTHER" id="PTHR34203:SF15">
    <property type="entry name" value="SLL1173 PROTEIN"/>
    <property type="match status" value="1"/>
</dbReference>
<reference evidence="3" key="1">
    <citation type="journal article" date="2019" name="Int. J. Syst. Evol. Microbiol.">
        <title>The Global Catalogue of Microorganisms (GCM) 10K type strain sequencing project: providing services to taxonomists for standard genome sequencing and annotation.</title>
        <authorList>
            <consortium name="The Broad Institute Genomics Platform"/>
            <consortium name="The Broad Institute Genome Sequencing Center for Infectious Disease"/>
            <person name="Wu L."/>
            <person name="Ma J."/>
        </authorList>
    </citation>
    <scope>NUCLEOTIDE SEQUENCE [LARGE SCALE GENOMIC DNA]</scope>
    <source>
        <strain evidence="3">JCM 12774</strain>
    </source>
</reference>
<accession>A0ABP3HS91</accession>
<dbReference type="InterPro" id="IPR052514">
    <property type="entry name" value="SAM-dependent_MTase"/>
</dbReference>